<organism evidence="2 3">
    <name type="scientific">Rhamnella rubrinervis</name>
    <dbReference type="NCBI Taxonomy" id="2594499"/>
    <lineage>
        <taxon>Eukaryota</taxon>
        <taxon>Viridiplantae</taxon>
        <taxon>Streptophyta</taxon>
        <taxon>Embryophyta</taxon>
        <taxon>Tracheophyta</taxon>
        <taxon>Spermatophyta</taxon>
        <taxon>Magnoliopsida</taxon>
        <taxon>eudicotyledons</taxon>
        <taxon>Gunneridae</taxon>
        <taxon>Pentapetalae</taxon>
        <taxon>rosids</taxon>
        <taxon>fabids</taxon>
        <taxon>Rosales</taxon>
        <taxon>Rhamnaceae</taxon>
        <taxon>rhamnoid group</taxon>
        <taxon>Rhamneae</taxon>
        <taxon>Rhamnella</taxon>
    </lineage>
</organism>
<feature type="compositionally biased region" description="Basic and acidic residues" evidence="1">
    <location>
        <begin position="40"/>
        <end position="56"/>
    </location>
</feature>
<protein>
    <submittedName>
        <fullName evidence="2">Uncharacterized protein</fullName>
    </submittedName>
</protein>
<dbReference type="AlphaFoldDB" id="A0A8K0E6A2"/>
<evidence type="ECO:0000313" key="2">
    <source>
        <dbReference type="EMBL" id="KAF3437587.1"/>
    </source>
</evidence>
<evidence type="ECO:0000313" key="3">
    <source>
        <dbReference type="Proteomes" id="UP000796880"/>
    </source>
</evidence>
<reference evidence="2" key="1">
    <citation type="submission" date="2020-03" db="EMBL/GenBank/DDBJ databases">
        <title>A high-quality chromosome-level genome assembly of a woody plant with both climbing and erect habits, Rhamnella rubrinervis.</title>
        <authorList>
            <person name="Lu Z."/>
            <person name="Yang Y."/>
            <person name="Zhu X."/>
            <person name="Sun Y."/>
        </authorList>
    </citation>
    <scope>NUCLEOTIDE SEQUENCE</scope>
    <source>
        <strain evidence="2">BYM</strain>
        <tissue evidence="2">Leaf</tissue>
    </source>
</reference>
<keyword evidence="3" id="KW-1185">Reference proteome</keyword>
<comment type="caution">
    <text evidence="2">The sequence shown here is derived from an EMBL/GenBank/DDBJ whole genome shotgun (WGS) entry which is preliminary data.</text>
</comment>
<dbReference type="Proteomes" id="UP000796880">
    <property type="component" value="Unassembled WGS sequence"/>
</dbReference>
<gene>
    <name evidence="2" type="ORF">FNV43_RR20343</name>
</gene>
<accession>A0A8K0E6A2</accession>
<dbReference type="EMBL" id="VOIH02000009">
    <property type="protein sequence ID" value="KAF3437587.1"/>
    <property type="molecule type" value="Genomic_DNA"/>
</dbReference>
<sequence length="66" mass="7299">MTSGELDCYARSKLRVGSSGSGDTEQRKKLRVGSSGSGDTEQRKPPRFQQWKDNERGTWTALPVPS</sequence>
<name>A0A8K0E6A2_9ROSA</name>
<feature type="region of interest" description="Disordered" evidence="1">
    <location>
        <begin position="1"/>
        <end position="66"/>
    </location>
</feature>
<evidence type="ECO:0000256" key="1">
    <source>
        <dbReference type="SAM" id="MobiDB-lite"/>
    </source>
</evidence>
<proteinExistence type="predicted"/>